<dbReference type="InterPro" id="IPR041898">
    <property type="entry name" value="MAGE_WH1"/>
</dbReference>
<dbReference type="InterPro" id="IPR041899">
    <property type="entry name" value="MAGE_WH2"/>
</dbReference>
<organism evidence="3">
    <name type="scientific">Anopheles funestus</name>
    <name type="common">African malaria mosquito</name>
    <dbReference type="NCBI Taxonomy" id="62324"/>
    <lineage>
        <taxon>Eukaryota</taxon>
        <taxon>Metazoa</taxon>
        <taxon>Ecdysozoa</taxon>
        <taxon>Arthropoda</taxon>
        <taxon>Hexapoda</taxon>
        <taxon>Insecta</taxon>
        <taxon>Pterygota</taxon>
        <taxon>Neoptera</taxon>
        <taxon>Endopterygota</taxon>
        <taxon>Diptera</taxon>
        <taxon>Nematocera</taxon>
        <taxon>Culicoidea</taxon>
        <taxon>Culicidae</taxon>
        <taxon>Anophelinae</taxon>
        <taxon>Anopheles</taxon>
    </lineage>
</organism>
<feature type="region of interest" description="Disordered" evidence="1">
    <location>
        <begin position="1"/>
        <end position="24"/>
    </location>
</feature>
<dbReference type="InterPro" id="IPR037445">
    <property type="entry name" value="MAGE"/>
</dbReference>
<dbReference type="PROSITE" id="PS50838">
    <property type="entry name" value="MAGE"/>
    <property type="match status" value="1"/>
</dbReference>
<dbReference type="Gene3D" id="1.10.10.1210">
    <property type="entry name" value="MAGE homology domain, winged helix WH2 motif"/>
    <property type="match status" value="1"/>
</dbReference>
<dbReference type="VEuPathDB" id="VectorBase:AFUN015931"/>
<evidence type="ECO:0000256" key="1">
    <source>
        <dbReference type="SAM" id="MobiDB-lite"/>
    </source>
</evidence>
<feature type="compositionally biased region" description="Low complexity" evidence="1">
    <location>
        <begin position="1"/>
        <end position="12"/>
    </location>
</feature>
<accession>A0A182S562</accession>
<dbReference type="Pfam" id="PF01454">
    <property type="entry name" value="MAGE"/>
    <property type="match status" value="1"/>
</dbReference>
<protein>
    <recommendedName>
        <fullName evidence="2">MAGE domain-containing protein</fullName>
    </recommendedName>
</protein>
<dbReference type="Gene3D" id="1.10.10.1200">
    <property type="entry name" value="MAGE homology domain, winged helix WH1 motif"/>
    <property type="match status" value="1"/>
</dbReference>
<dbReference type="STRING" id="62324.A0A182S562"/>
<feature type="domain" description="MAGE" evidence="2">
    <location>
        <begin position="25"/>
        <end position="225"/>
    </location>
</feature>
<dbReference type="FunFam" id="1.10.10.1210:FF:000001">
    <property type="entry name" value="melanoma-associated antigen D1"/>
    <property type="match status" value="1"/>
</dbReference>
<dbReference type="InterPro" id="IPR002190">
    <property type="entry name" value="MHD_dom"/>
</dbReference>
<evidence type="ECO:0000259" key="2">
    <source>
        <dbReference type="PROSITE" id="PS50838"/>
    </source>
</evidence>
<evidence type="ECO:0000313" key="3">
    <source>
        <dbReference type="EnsemblMetazoa" id="AFUN015931-PA"/>
    </source>
</evidence>
<sequence length="243" mass="28411">MPRPSQSQSQRSAVDRNSSTQPMDESHLIRNMVKTILNLSIHKFPIKRSEISSIALKGDTRLYNRLITEVENILSEIYGYQLVEVDSKGQKTVILCSTFGTSSFTELNENYRRKYTLLFVILGYIFMKNGTIPERLLWEFLHTIGVDEQHEHSYFGDAKKLLELFIKQAYIMRFKQSMEGMNEESVFLSWGVRANHEVSKREIFESMCRLMNRKPSDFKTQYIETQGLTDESIDDEHESEELE</sequence>
<dbReference type="AlphaFoldDB" id="A0A182S562"/>
<dbReference type="SMART" id="SM01373">
    <property type="entry name" value="MAGE"/>
    <property type="match status" value="1"/>
</dbReference>
<reference evidence="3" key="1">
    <citation type="submission" date="2020-05" db="UniProtKB">
        <authorList>
            <consortium name="EnsemblMetazoa"/>
        </authorList>
    </citation>
    <scope>IDENTIFICATION</scope>
    <source>
        <strain evidence="3">FUMOZ</strain>
    </source>
</reference>
<proteinExistence type="predicted"/>
<dbReference type="VEuPathDB" id="VectorBase:AFUN2_010766"/>
<name>A0A182S562_ANOFN</name>
<dbReference type="PANTHER" id="PTHR11736">
    <property type="entry name" value="MELANOMA-ASSOCIATED ANTIGEN MAGE ANTIGEN"/>
    <property type="match status" value="1"/>
</dbReference>
<dbReference type="PANTHER" id="PTHR11736:SF14">
    <property type="entry name" value="NSE3 HOMOLOG, SMC5-SMC6 COMPLEX COMPONENT"/>
    <property type="match status" value="1"/>
</dbReference>
<dbReference type="GO" id="GO:0005634">
    <property type="term" value="C:nucleus"/>
    <property type="evidence" value="ECO:0007669"/>
    <property type="project" value="TreeGrafter"/>
</dbReference>
<dbReference type="EnsemblMetazoa" id="AFUN015931-RA">
    <property type="protein sequence ID" value="AFUN015931-PA"/>
    <property type="gene ID" value="AFUN015931"/>
</dbReference>